<evidence type="ECO:0000256" key="1">
    <source>
        <dbReference type="SAM" id="Phobius"/>
    </source>
</evidence>
<accession>A0A6B0T278</accession>
<keyword evidence="1" id="KW-0812">Transmembrane</keyword>
<gene>
    <name evidence="2" type="ORF">GRX01_15565</name>
</gene>
<feature type="transmembrane region" description="Helical" evidence="1">
    <location>
        <begin position="21"/>
        <end position="40"/>
    </location>
</feature>
<dbReference type="EMBL" id="WUUS01000010">
    <property type="protein sequence ID" value="MXR42751.1"/>
    <property type="molecule type" value="Genomic_DNA"/>
</dbReference>
<proteinExistence type="predicted"/>
<evidence type="ECO:0000313" key="3">
    <source>
        <dbReference type="Proteomes" id="UP000437065"/>
    </source>
</evidence>
<comment type="caution">
    <text evidence="2">The sequence shown here is derived from an EMBL/GenBank/DDBJ whole genome shotgun (WGS) entry which is preliminary data.</text>
</comment>
<organism evidence="2 3">
    <name type="scientific">Halobaculum saliterrae</name>
    <dbReference type="NCBI Taxonomy" id="2073113"/>
    <lineage>
        <taxon>Archaea</taxon>
        <taxon>Methanobacteriati</taxon>
        <taxon>Methanobacteriota</taxon>
        <taxon>Stenosarchaea group</taxon>
        <taxon>Halobacteria</taxon>
        <taxon>Halobacteriales</taxon>
        <taxon>Haloferacaceae</taxon>
        <taxon>Halobaculum</taxon>
    </lineage>
</organism>
<dbReference type="Proteomes" id="UP000437065">
    <property type="component" value="Unassembled WGS sequence"/>
</dbReference>
<dbReference type="RefSeq" id="WP_159669645.1">
    <property type="nucleotide sequence ID" value="NZ_WUUS01000010.1"/>
</dbReference>
<reference evidence="2 3" key="1">
    <citation type="submission" date="2019-12" db="EMBL/GenBank/DDBJ databases">
        <title>Isolation and characterization of three novel carbon monoxide-oxidizing members of Halobacteria from salione crusts and soils.</title>
        <authorList>
            <person name="Myers M.R."/>
            <person name="King G.M."/>
        </authorList>
    </citation>
    <scope>NUCLEOTIDE SEQUENCE [LARGE SCALE GENOMIC DNA]</scope>
    <source>
        <strain evidence="2 3">WSA2</strain>
    </source>
</reference>
<dbReference type="AlphaFoldDB" id="A0A6B0T278"/>
<sequence length="62" mass="6228">MVRPLGVRTIGSVLTLGDNRHLWIAVATVLAVVLALALTADAAVATEFATDPTGVGDVSSGP</sequence>
<name>A0A6B0T278_9EURY</name>
<keyword evidence="1" id="KW-1133">Transmembrane helix</keyword>
<keyword evidence="3" id="KW-1185">Reference proteome</keyword>
<keyword evidence="1" id="KW-0472">Membrane</keyword>
<protein>
    <submittedName>
        <fullName evidence="2">Uncharacterized protein</fullName>
    </submittedName>
</protein>
<evidence type="ECO:0000313" key="2">
    <source>
        <dbReference type="EMBL" id="MXR42751.1"/>
    </source>
</evidence>